<comment type="caution">
    <text evidence="7">The sequence shown here is derived from an EMBL/GenBank/DDBJ whole genome shotgun (WGS) entry which is preliminary data.</text>
</comment>
<evidence type="ECO:0000256" key="3">
    <source>
        <dbReference type="ARBA" id="ARBA00023139"/>
    </source>
</evidence>
<reference evidence="7 8" key="1">
    <citation type="submission" date="2020-04" db="EMBL/GenBank/DDBJ databases">
        <title>Flammeovirga sp. SR4, a novel species isolated from seawater.</title>
        <authorList>
            <person name="Wang X."/>
        </authorList>
    </citation>
    <scope>NUCLEOTIDE SEQUENCE [LARGE SCALE GENOMIC DNA]</scope>
    <source>
        <strain evidence="7 8">SR4</strain>
    </source>
</reference>
<dbReference type="InterPro" id="IPR018660">
    <property type="entry name" value="MliC"/>
</dbReference>
<dbReference type="Gene3D" id="2.40.128.200">
    <property type="match status" value="1"/>
</dbReference>
<evidence type="ECO:0000313" key="8">
    <source>
        <dbReference type="Proteomes" id="UP000585050"/>
    </source>
</evidence>
<gene>
    <name evidence="7" type="ORF">HGP29_10755</name>
</gene>
<evidence type="ECO:0000256" key="4">
    <source>
        <dbReference type="ARBA" id="ARBA00023288"/>
    </source>
</evidence>
<feature type="signal peptide" evidence="5">
    <location>
        <begin position="1"/>
        <end position="21"/>
    </location>
</feature>
<dbReference type="PROSITE" id="PS51257">
    <property type="entry name" value="PROKAR_LIPOPROTEIN"/>
    <property type="match status" value="1"/>
</dbReference>
<keyword evidence="2" id="KW-0472">Membrane</keyword>
<keyword evidence="3" id="KW-0564">Palmitate</keyword>
<evidence type="ECO:0000259" key="6">
    <source>
        <dbReference type="Pfam" id="PF09864"/>
    </source>
</evidence>
<dbReference type="RefSeq" id="WP_168882404.1">
    <property type="nucleotide sequence ID" value="NZ_JABAIL010000003.1"/>
</dbReference>
<proteinExistence type="predicted"/>
<keyword evidence="8" id="KW-1185">Reference proteome</keyword>
<keyword evidence="4" id="KW-0449">Lipoprotein</keyword>
<evidence type="ECO:0000256" key="5">
    <source>
        <dbReference type="SAM" id="SignalP"/>
    </source>
</evidence>
<dbReference type="EMBL" id="JABAIL010000003">
    <property type="protein sequence ID" value="NLR91689.1"/>
    <property type="molecule type" value="Genomic_DNA"/>
</dbReference>
<dbReference type="SUPFAM" id="SSF141488">
    <property type="entry name" value="YdhA-like"/>
    <property type="match status" value="1"/>
</dbReference>
<name>A0A7X8SK26_9BACT</name>
<feature type="domain" description="C-type lysozyme inhibitor" evidence="6">
    <location>
        <begin position="57"/>
        <end position="108"/>
    </location>
</feature>
<dbReference type="AlphaFoldDB" id="A0A7X8SK26"/>
<dbReference type="Pfam" id="PF09864">
    <property type="entry name" value="MliC"/>
    <property type="match status" value="1"/>
</dbReference>
<accession>A0A7X8SK26</accession>
<organism evidence="7 8">
    <name type="scientific">Flammeovirga agarivorans</name>
    <dbReference type="NCBI Taxonomy" id="2726742"/>
    <lineage>
        <taxon>Bacteria</taxon>
        <taxon>Pseudomonadati</taxon>
        <taxon>Bacteroidota</taxon>
        <taxon>Cytophagia</taxon>
        <taxon>Cytophagales</taxon>
        <taxon>Flammeovirgaceae</taxon>
        <taxon>Flammeovirga</taxon>
    </lineage>
</organism>
<sequence>MKRIIHPLLFLATLVIFSACSSSTSTQEEKEEKKEEIIESITYHTENGKLFKLNKLSEEKVIVITPKKVAYELTRVQVASGVKYADEQKNAFWVKGNEFMWLENDKKASSGIKNLTTDEIVGYYATDFYERRHEGYDWVGVVITDLGHDHLGVEIRSRADKKEQTCFLDAEITKVSNGKYKATLNETVTYFVFDGKNVYIMADEVENNTQLNYFCSGGGSIVNHYHRIIGPLDVNQVGE</sequence>
<dbReference type="Proteomes" id="UP000585050">
    <property type="component" value="Unassembled WGS sequence"/>
</dbReference>
<evidence type="ECO:0000256" key="2">
    <source>
        <dbReference type="ARBA" id="ARBA00023136"/>
    </source>
</evidence>
<dbReference type="InterPro" id="IPR036328">
    <property type="entry name" value="MliC_sf"/>
</dbReference>
<protein>
    <recommendedName>
        <fullName evidence="6">C-type lysozyme inhibitor domain-containing protein</fullName>
    </recommendedName>
</protein>
<keyword evidence="1 5" id="KW-0732">Signal</keyword>
<evidence type="ECO:0000313" key="7">
    <source>
        <dbReference type="EMBL" id="NLR91689.1"/>
    </source>
</evidence>
<evidence type="ECO:0000256" key="1">
    <source>
        <dbReference type="ARBA" id="ARBA00022729"/>
    </source>
</evidence>
<feature type="chain" id="PRO_5030888914" description="C-type lysozyme inhibitor domain-containing protein" evidence="5">
    <location>
        <begin position="22"/>
        <end position="239"/>
    </location>
</feature>